<feature type="transmembrane region" description="Helical" evidence="1">
    <location>
        <begin position="59"/>
        <end position="79"/>
    </location>
</feature>
<proteinExistence type="predicted"/>
<protein>
    <submittedName>
        <fullName evidence="2">Uncharacterized protein</fullName>
    </submittedName>
</protein>
<evidence type="ECO:0000313" key="3">
    <source>
        <dbReference type="Proteomes" id="UP001597459"/>
    </source>
</evidence>
<comment type="caution">
    <text evidence="2">The sequence shown here is derived from an EMBL/GenBank/DDBJ whole genome shotgun (WGS) entry which is preliminary data.</text>
</comment>
<sequence>MAQIKNIEGLTTDQINQELVNGARFIVFQYCISIILMTFRKNTAIYFIKKGESTIKYSIGWTLLSFFIGWWGIPWGPIYTISSLYTNIRGGKDVTEEVLSSMQAASQSPAP</sequence>
<name>A0ABW5NEC3_9FLAO</name>
<gene>
    <name evidence="2" type="ORF">ACFSTE_21695</name>
</gene>
<keyword evidence="1" id="KW-0472">Membrane</keyword>
<keyword evidence="3" id="KW-1185">Reference proteome</keyword>
<feature type="transmembrane region" description="Helical" evidence="1">
    <location>
        <begin position="22"/>
        <end position="39"/>
    </location>
</feature>
<accession>A0ABW5NEC3</accession>
<dbReference type="Proteomes" id="UP001597459">
    <property type="component" value="Unassembled WGS sequence"/>
</dbReference>
<reference evidence="3" key="1">
    <citation type="journal article" date="2019" name="Int. J. Syst. Evol. Microbiol.">
        <title>The Global Catalogue of Microorganisms (GCM) 10K type strain sequencing project: providing services to taxonomists for standard genome sequencing and annotation.</title>
        <authorList>
            <consortium name="The Broad Institute Genomics Platform"/>
            <consortium name="The Broad Institute Genome Sequencing Center for Infectious Disease"/>
            <person name="Wu L."/>
            <person name="Ma J."/>
        </authorList>
    </citation>
    <scope>NUCLEOTIDE SEQUENCE [LARGE SCALE GENOMIC DNA]</scope>
    <source>
        <strain evidence="3">KCTC 42423</strain>
    </source>
</reference>
<dbReference type="RefSeq" id="WP_176030823.1">
    <property type="nucleotide sequence ID" value="NZ_JBHSJV010000001.1"/>
</dbReference>
<evidence type="ECO:0000313" key="2">
    <source>
        <dbReference type="EMBL" id="MFD2593466.1"/>
    </source>
</evidence>
<evidence type="ECO:0000256" key="1">
    <source>
        <dbReference type="SAM" id="Phobius"/>
    </source>
</evidence>
<organism evidence="2 3">
    <name type="scientific">Aquimarina hainanensis</name>
    <dbReference type="NCBI Taxonomy" id="1578017"/>
    <lineage>
        <taxon>Bacteria</taxon>
        <taxon>Pseudomonadati</taxon>
        <taxon>Bacteroidota</taxon>
        <taxon>Flavobacteriia</taxon>
        <taxon>Flavobacteriales</taxon>
        <taxon>Flavobacteriaceae</taxon>
        <taxon>Aquimarina</taxon>
    </lineage>
</organism>
<keyword evidence="1" id="KW-1133">Transmembrane helix</keyword>
<keyword evidence="1" id="KW-0812">Transmembrane</keyword>
<dbReference type="EMBL" id="JBHULX010000048">
    <property type="protein sequence ID" value="MFD2593466.1"/>
    <property type="molecule type" value="Genomic_DNA"/>
</dbReference>